<keyword evidence="2" id="KW-1185">Reference proteome</keyword>
<dbReference type="AlphaFoldDB" id="A0A0C3KKI7"/>
<accession>A0A0C3KKI7</accession>
<name>A0A0C3KKI7_9AGAM</name>
<organism evidence="1 2">
    <name type="scientific">Tulasnella calospora MUT 4182</name>
    <dbReference type="NCBI Taxonomy" id="1051891"/>
    <lineage>
        <taxon>Eukaryota</taxon>
        <taxon>Fungi</taxon>
        <taxon>Dikarya</taxon>
        <taxon>Basidiomycota</taxon>
        <taxon>Agaricomycotina</taxon>
        <taxon>Agaricomycetes</taxon>
        <taxon>Cantharellales</taxon>
        <taxon>Tulasnellaceae</taxon>
        <taxon>Tulasnella</taxon>
    </lineage>
</organism>
<dbReference type="Pfam" id="PF18759">
    <property type="entry name" value="Plavaka"/>
    <property type="match status" value="1"/>
</dbReference>
<evidence type="ECO:0000313" key="1">
    <source>
        <dbReference type="EMBL" id="KIO21903.1"/>
    </source>
</evidence>
<protein>
    <submittedName>
        <fullName evidence="1">Uncharacterized protein</fullName>
    </submittedName>
</protein>
<reference evidence="2" key="2">
    <citation type="submission" date="2015-01" db="EMBL/GenBank/DDBJ databases">
        <title>Evolutionary Origins and Diversification of the Mycorrhizal Mutualists.</title>
        <authorList>
            <consortium name="DOE Joint Genome Institute"/>
            <consortium name="Mycorrhizal Genomics Consortium"/>
            <person name="Kohler A."/>
            <person name="Kuo A."/>
            <person name="Nagy L.G."/>
            <person name="Floudas D."/>
            <person name="Copeland A."/>
            <person name="Barry K.W."/>
            <person name="Cichocki N."/>
            <person name="Veneault-Fourrey C."/>
            <person name="LaButti K."/>
            <person name="Lindquist E.A."/>
            <person name="Lipzen A."/>
            <person name="Lundell T."/>
            <person name="Morin E."/>
            <person name="Murat C."/>
            <person name="Riley R."/>
            <person name="Ohm R."/>
            <person name="Sun H."/>
            <person name="Tunlid A."/>
            <person name="Henrissat B."/>
            <person name="Grigoriev I.V."/>
            <person name="Hibbett D.S."/>
            <person name="Martin F."/>
        </authorList>
    </citation>
    <scope>NUCLEOTIDE SEQUENCE [LARGE SCALE GENOMIC DNA]</scope>
    <source>
        <strain evidence="2">MUT 4182</strain>
    </source>
</reference>
<reference evidence="1 2" key="1">
    <citation type="submission" date="2014-04" db="EMBL/GenBank/DDBJ databases">
        <authorList>
            <consortium name="DOE Joint Genome Institute"/>
            <person name="Kuo A."/>
            <person name="Girlanda M."/>
            <person name="Perotto S."/>
            <person name="Kohler A."/>
            <person name="Nagy L.G."/>
            <person name="Floudas D."/>
            <person name="Copeland A."/>
            <person name="Barry K.W."/>
            <person name="Cichocki N."/>
            <person name="Veneault-Fourrey C."/>
            <person name="LaButti K."/>
            <person name="Lindquist E.A."/>
            <person name="Lipzen A."/>
            <person name="Lundell T."/>
            <person name="Morin E."/>
            <person name="Murat C."/>
            <person name="Sun H."/>
            <person name="Tunlid A."/>
            <person name="Henrissat B."/>
            <person name="Grigoriev I.V."/>
            <person name="Hibbett D.S."/>
            <person name="Martin F."/>
            <person name="Nordberg H.P."/>
            <person name="Cantor M.N."/>
            <person name="Hua S.X."/>
        </authorList>
    </citation>
    <scope>NUCLEOTIDE SEQUENCE [LARGE SCALE GENOMIC DNA]</scope>
    <source>
        <strain evidence="1 2">MUT 4182</strain>
    </source>
</reference>
<dbReference type="OrthoDB" id="3239511at2759"/>
<dbReference type="HOGENOM" id="CLU_009122_0_0_1"/>
<dbReference type="Proteomes" id="UP000054248">
    <property type="component" value="Unassembled WGS sequence"/>
</dbReference>
<proteinExistence type="predicted"/>
<sequence length="663" mass="76301">VHEEHVMYVQSLCDWLSDLVKDPVLFPHFQWYPVCKYHIVGGHKVRYVDEPWSRLDWWEDQHAIGEDGHIVPIFLYSDKTTVSSFNGQTFHPMIAQIGNLSALIRNSCGEHGGGTLIAYIPRIYDVEEEKLSSEYINYKCQLYHKVLLEVFAPIIDVSQVRRGVICGNHVLHMLFILIKFASGDYEEQVDMTLIHGINSLFPCPVCLVPRNALADITTCCPSRTVQQSWAVYKEGMEYRELGENAKAEEILKLYSLRANAFWHMKHTDPHHAVCFDVLHFFDDGLWGRHMWPELVRCIREPNAFLNYEGKSALDSYIALVTDTRSIQRILPCLHDMLSGSSGLYLLRTVRSLAALWMYTGLWVMNPIRLAKARDLRDDFSQQINNLSGSSLKDFNFPKMHYLAHLLDHLWRKCSSRHYNTIFGKGMHVLMKATFHQTNAKDFEAQVSALQVCSGYHTMEADHHPSSEHPNRHTMPHLEAPDRPIPIHAIVNDNLDDFNLRLCRFLVCCAIKNAASPIFPFEHLRVPYTSYDDWSPKVDLVYAHPSFHGKPRYDSVILIDEMTGEPSFTRLHLLFWCFGLDRIWDMAMISRTRIVHGAKEGEIGMTVVEESDEIEFIQTSSIKRAAFLSPTFEGVGAVGPRFFVNDLVDYDMILRLDLEYAYGT</sequence>
<evidence type="ECO:0000313" key="2">
    <source>
        <dbReference type="Proteomes" id="UP000054248"/>
    </source>
</evidence>
<dbReference type="EMBL" id="KN823124">
    <property type="protein sequence ID" value="KIO21903.1"/>
    <property type="molecule type" value="Genomic_DNA"/>
</dbReference>
<feature type="non-terminal residue" evidence="1">
    <location>
        <position position="1"/>
    </location>
</feature>
<gene>
    <name evidence="1" type="ORF">M407DRAFT_79834</name>
</gene>
<dbReference type="InterPro" id="IPR041078">
    <property type="entry name" value="Plavaka"/>
</dbReference>